<feature type="region of interest" description="Disordered" evidence="1">
    <location>
        <begin position="392"/>
        <end position="425"/>
    </location>
</feature>
<dbReference type="AlphaFoldDB" id="A0A8H7VL74"/>
<sequence>MNTSSFRNSSVRNSLIATTRPVSRRWKKLVTKFKAFRKQQHEQRKYDMDFGEELGDENDDYYEKLPCNNNYHSNNDDHILKPRNIGRRHSSDELSRKAVFPYYIDEEQRQNDDESLNNVPKKKKKDSASLSALHHISLPAGPVSSALSPPPRHTMTKRKLIEPPTSRSPVFVRLSVDLREEEENEERSRTNSDSSSFRQRHPFRSGTLGNHNDDVGFIIPTVPVPDIPLKERRKRRSPLSIPDELTLSLNNNKKSASVTTTVTSNEEESPHSQTQTIKQRRQRHTYYYHQKPERRSSISSITSGSSTSSSVISEERNKAMNALEGLDRDKAQYDAVVGRRRATNTNTATTMNHDEPTPSLTPSSRPLYYPSSPSSVGTIVEEAAKFTISAGAVCSSSSPPPPVSPPPPPLPSSRIPESLRHYKDL</sequence>
<feature type="compositionally biased region" description="Low complexity" evidence="1">
    <location>
        <begin position="252"/>
        <end position="264"/>
    </location>
</feature>
<organism evidence="2 3">
    <name type="scientific">Circinella minor</name>
    <dbReference type="NCBI Taxonomy" id="1195481"/>
    <lineage>
        <taxon>Eukaryota</taxon>
        <taxon>Fungi</taxon>
        <taxon>Fungi incertae sedis</taxon>
        <taxon>Mucoromycota</taxon>
        <taxon>Mucoromycotina</taxon>
        <taxon>Mucoromycetes</taxon>
        <taxon>Mucorales</taxon>
        <taxon>Lichtheimiaceae</taxon>
        <taxon>Circinella</taxon>
    </lineage>
</organism>
<feature type="compositionally biased region" description="Low complexity" evidence="1">
    <location>
        <begin position="128"/>
        <end position="138"/>
    </location>
</feature>
<evidence type="ECO:0000313" key="2">
    <source>
        <dbReference type="EMBL" id="KAG2224690.1"/>
    </source>
</evidence>
<dbReference type="Proteomes" id="UP000646827">
    <property type="component" value="Unassembled WGS sequence"/>
</dbReference>
<feature type="compositionally biased region" description="Low complexity" evidence="1">
    <location>
        <begin position="297"/>
        <end position="312"/>
    </location>
</feature>
<reference evidence="2 3" key="1">
    <citation type="submission" date="2020-12" db="EMBL/GenBank/DDBJ databases">
        <title>Metabolic potential, ecology and presence of endohyphal bacteria is reflected in genomic diversity of Mucoromycotina.</title>
        <authorList>
            <person name="Muszewska A."/>
            <person name="Okrasinska A."/>
            <person name="Steczkiewicz K."/>
            <person name="Drgas O."/>
            <person name="Orlowska M."/>
            <person name="Perlinska-Lenart U."/>
            <person name="Aleksandrzak-Piekarczyk T."/>
            <person name="Szatraj K."/>
            <person name="Zielenkiewicz U."/>
            <person name="Pilsyk S."/>
            <person name="Malc E."/>
            <person name="Mieczkowski P."/>
            <person name="Kruszewska J.S."/>
            <person name="Biernat P."/>
            <person name="Pawlowska J."/>
        </authorList>
    </citation>
    <scope>NUCLEOTIDE SEQUENCE [LARGE SCALE GENOMIC DNA]</scope>
    <source>
        <strain evidence="2 3">CBS 142.35</strain>
    </source>
</reference>
<keyword evidence="3" id="KW-1185">Reference proteome</keyword>
<proteinExistence type="predicted"/>
<dbReference type="EMBL" id="JAEPRB010000039">
    <property type="protein sequence ID" value="KAG2224690.1"/>
    <property type="molecule type" value="Genomic_DNA"/>
</dbReference>
<feature type="region of interest" description="Disordered" evidence="1">
    <location>
        <begin position="105"/>
        <end position="314"/>
    </location>
</feature>
<feature type="compositionally biased region" description="Pro residues" evidence="1">
    <location>
        <begin position="398"/>
        <end position="411"/>
    </location>
</feature>
<dbReference type="OrthoDB" id="2276961at2759"/>
<name>A0A8H7VL74_9FUNG</name>
<accession>A0A8H7VL74</accession>
<evidence type="ECO:0000256" key="1">
    <source>
        <dbReference type="SAM" id="MobiDB-lite"/>
    </source>
</evidence>
<gene>
    <name evidence="2" type="ORF">INT45_007935</name>
</gene>
<comment type="caution">
    <text evidence="2">The sequence shown here is derived from an EMBL/GenBank/DDBJ whole genome shotgun (WGS) entry which is preliminary data.</text>
</comment>
<protein>
    <submittedName>
        <fullName evidence="2">Uncharacterized protein</fullName>
    </submittedName>
</protein>
<evidence type="ECO:0000313" key="3">
    <source>
        <dbReference type="Proteomes" id="UP000646827"/>
    </source>
</evidence>